<name>A0AC60PBN4_IXOPE</name>
<gene>
    <name evidence="1" type="ORF">HPB47_006025</name>
</gene>
<comment type="caution">
    <text evidence="1">The sequence shown here is derived from an EMBL/GenBank/DDBJ whole genome shotgun (WGS) entry which is preliminary data.</text>
</comment>
<reference evidence="1 2" key="1">
    <citation type="journal article" date="2020" name="Cell">
        <title>Large-Scale Comparative Analyses of Tick Genomes Elucidate Their Genetic Diversity and Vector Capacities.</title>
        <authorList>
            <consortium name="Tick Genome and Microbiome Consortium (TIGMIC)"/>
            <person name="Jia N."/>
            <person name="Wang J."/>
            <person name="Shi W."/>
            <person name="Du L."/>
            <person name="Sun Y."/>
            <person name="Zhan W."/>
            <person name="Jiang J.F."/>
            <person name="Wang Q."/>
            <person name="Zhang B."/>
            <person name="Ji P."/>
            <person name="Bell-Sakyi L."/>
            <person name="Cui X.M."/>
            <person name="Yuan T.T."/>
            <person name="Jiang B.G."/>
            <person name="Yang W.F."/>
            <person name="Lam T.T."/>
            <person name="Chang Q.C."/>
            <person name="Ding S.J."/>
            <person name="Wang X.J."/>
            <person name="Zhu J.G."/>
            <person name="Ruan X.D."/>
            <person name="Zhao L."/>
            <person name="Wei J.T."/>
            <person name="Ye R.Z."/>
            <person name="Que T.C."/>
            <person name="Du C.H."/>
            <person name="Zhou Y.H."/>
            <person name="Cheng J.X."/>
            <person name="Dai P.F."/>
            <person name="Guo W.B."/>
            <person name="Han X.H."/>
            <person name="Huang E.J."/>
            <person name="Li L.F."/>
            <person name="Wei W."/>
            <person name="Gao Y.C."/>
            <person name="Liu J.Z."/>
            <person name="Shao H.Z."/>
            <person name="Wang X."/>
            <person name="Wang C.C."/>
            <person name="Yang T.C."/>
            <person name="Huo Q.B."/>
            <person name="Li W."/>
            <person name="Chen H.Y."/>
            <person name="Chen S.E."/>
            <person name="Zhou L.G."/>
            <person name="Ni X.B."/>
            <person name="Tian J.H."/>
            <person name="Sheng Y."/>
            <person name="Liu T."/>
            <person name="Pan Y.S."/>
            <person name="Xia L.Y."/>
            <person name="Li J."/>
            <person name="Zhao F."/>
            <person name="Cao W.C."/>
        </authorList>
    </citation>
    <scope>NUCLEOTIDE SEQUENCE [LARGE SCALE GENOMIC DNA]</scope>
    <source>
        <strain evidence="1">Iper-2018</strain>
    </source>
</reference>
<keyword evidence="2" id="KW-1185">Reference proteome</keyword>
<sequence>MSSHVKRETGYRPSDPEWEAKEELRLRELEEARARAAQMEKTMRWWSDCTANWREKWSKVRTERNKAREDVRLLRGRVDAATKEAAALKRDKQELEAEVDQLRRELDYLRIADDPPSVDHEVQLSSTASSATHAELEHLEKLLDAEATNGLLSQREPEQTDQRTPLLQLRLDEAAKLLLAERQEKNQLAKMLEKQATELGQLKAKYDELRKSRQDTLKEVTVFARKIWGLSRLLLWPLTQQGETPAACSASLLPSATLRRLLVQLQGENAAEWGRRERLETEKLTLERDNKNLRASLQELQECLQRKAQPAGPTSDLRTVQAELQHRTKELLDLKHAHSKLKKVLQEKSTELSHALRRSDQYEMEVKKLRGRIEELKKELATAEDEVDSATNNIRKLQRCNDELQEQVETLQVQLEHLQTRLKNSVPHQLHSRLSSRGVQAVDLLSEDEAGDY</sequence>
<organism evidence="1 2">
    <name type="scientific">Ixodes persulcatus</name>
    <name type="common">Taiga tick</name>
    <dbReference type="NCBI Taxonomy" id="34615"/>
    <lineage>
        <taxon>Eukaryota</taxon>
        <taxon>Metazoa</taxon>
        <taxon>Ecdysozoa</taxon>
        <taxon>Arthropoda</taxon>
        <taxon>Chelicerata</taxon>
        <taxon>Arachnida</taxon>
        <taxon>Acari</taxon>
        <taxon>Parasitiformes</taxon>
        <taxon>Ixodida</taxon>
        <taxon>Ixodoidea</taxon>
        <taxon>Ixodidae</taxon>
        <taxon>Ixodinae</taxon>
        <taxon>Ixodes</taxon>
    </lineage>
</organism>
<proteinExistence type="predicted"/>
<protein>
    <submittedName>
        <fullName evidence="1">Uncharacterized protein</fullName>
    </submittedName>
</protein>
<evidence type="ECO:0000313" key="1">
    <source>
        <dbReference type="EMBL" id="KAG0416927.1"/>
    </source>
</evidence>
<accession>A0AC60PBN4</accession>
<dbReference type="Proteomes" id="UP000805193">
    <property type="component" value="Unassembled WGS sequence"/>
</dbReference>
<evidence type="ECO:0000313" key="2">
    <source>
        <dbReference type="Proteomes" id="UP000805193"/>
    </source>
</evidence>
<dbReference type="EMBL" id="JABSTQ010010904">
    <property type="protein sequence ID" value="KAG0416927.1"/>
    <property type="molecule type" value="Genomic_DNA"/>
</dbReference>